<dbReference type="GO" id="GO:0051607">
    <property type="term" value="P:defense response to virus"/>
    <property type="evidence" value="ECO:0007669"/>
    <property type="project" value="UniProtKB-KW"/>
</dbReference>
<keyword evidence="1" id="KW-0051">Antiviral defense</keyword>
<evidence type="ECO:0000313" key="3">
    <source>
        <dbReference type="EMBL" id="PIM80348.1"/>
    </source>
</evidence>
<dbReference type="Proteomes" id="UP000229011">
    <property type="component" value="Unassembled WGS sequence"/>
</dbReference>
<dbReference type="PANTHER" id="PTHR35579:SF3">
    <property type="entry name" value="CRISPR SYSTEM CMS ENDORIBONUCLEASE CSM3"/>
    <property type="match status" value="1"/>
</dbReference>
<proteinExistence type="predicted"/>
<dbReference type="Pfam" id="PF03787">
    <property type="entry name" value="RAMPs"/>
    <property type="match status" value="1"/>
</dbReference>
<dbReference type="InterPro" id="IPR052216">
    <property type="entry name" value="CRISPR_Csm3_endoribonuclease"/>
</dbReference>
<dbReference type="RefSeq" id="WP_099958960.1">
    <property type="nucleotide sequence ID" value="NZ_PEQY01000001.1"/>
</dbReference>
<comment type="caution">
    <text evidence="3">The sequence shown here is derived from an EMBL/GenBank/DDBJ whole genome shotgun (WGS) entry which is preliminary data.</text>
</comment>
<organism evidence="3 4">
    <name type="scientific">Fusobacterium pseudoperiodonticum</name>
    <dbReference type="NCBI Taxonomy" id="2663009"/>
    <lineage>
        <taxon>Bacteria</taxon>
        <taxon>Fusobacteriati</taxon>
        <taxon>Fusobacteriota</taxon>
        <taxon>Fusobacteriia</taxon>
        <taxon>Fusobacteriales</taxon>
        <taxon>Fusobacteriaceae</taxon>
        <taxon>Fusobacterium</taxon>
    </lineage>
</organism>
<evidence type="ECO:0000259" key="2">
    <source>
        <dbReference type="Pfam" id="PF03787"/>
    </source>
</evidence>
<name>A0A2G9EHJ1_9FUSO</name>
<dbReference type="EMBL" id="PEQY01000001">
    <property type="protein sequence ID" value="PIM80348.1"/>
    <property type="molecule type" value="Genomic_DNA"/>
</dbReference>
<protein>
    <recommendedName>
        <fullName evidence="2">CRISPR type III-associated protein domain-containing protein</fullName>
    </recommendedName>
</protein>
<dbReference type="CDD" id="cd09726">
    <property type="entry name" value="RAMP_I_III"/>
    <property type="match status" value="1"/>
</dbReference>
<dbReference type="InterPro" id="IPR005537">
    <property type="entry name" value="RAMP_III_fam"/>
</dbReference>
<dbReference type="GeneID" id="93328416"/>
<evidence type="ECO:0000256" key="1">
    <source>
        <dbReference type="ARBA" id="ARBA00023118"/>
    </source>
</evidence>
<evidence type="ECO:0000313" key="4">
    <source>
        <dbReference type="Proteomes" id="UP000229011"/>
    </source>
</evidence>
<dbReference type="PANTHER" id="PTHR35579">
    <property type="entry name" value="CRISPR SYSTEM CMS ENDORIBONUCLEASE CSM3"/>
    <property type="match status" value="1"/>
</dbReference>
<reference evidence="3 4" key="1">
    <citation type="submission" date="2017-11" db="EMBL/GenBank/DDBJ databases">
        <title>Genome sequencing of Fusobacterium periodonticum KCOM 1259.</title>
        <authorList>
            <person name="Kook J.-K."/>
            <person name="Park S.-N."/>
            <person name="Lim Y.K."/>
        </authorList>
    </citation>
    <scope>NUCLEOTIDE SEQUENCE [LARGE SCALE GENOMIC DNA]</scope>
    <source>
        <strain evidence="3 4">KCOM 1259</strain>
    </source>
</reference>
<feature type="domain" description="CRISPR type III-associated protein" evidence="2">
    <location>
        <begin position="25"/>
        <end position="184"/>
    </location>
</feature>
<gene>
    <name evidence="3" type="ORF">CTM71_08195</name>
</gene>
<accession>A0A2G9EHJ1</accession>
<dbReference type="AlphaFoldDB" id="A0A2G9EHJ1"/>
<sequence length="593" mass="67740">MKVNYTIELLLPAVTASLGVIGKDIDVTVKKDKDGYPIFNGKHIKGILRERVYQFKRALGVEEKEIENFVNNYFGKEGNYIKNNSFNQIRFSNLTIKDKKSYANKINVEKLIGNRYGIRINRKTRSTVPQSLFNYEFLSRNNVFVGSLDINDNIKNEDLKFILACLFHLDKIGGMKSRGIGKVRVKINGNYLEGENGVVETKSLDKIISELKREDKKASTELKTDEFVKYNYTLELEEPIVLKSIELGNYIKTRNSVQGSTVRGALIEYFCRKGYDLNVLKNIEASDATREDNKVSLASLFETKYEIKNEGNKKVKIDKVISSDTEYKDGTKYERSSSSDFKATGNEISVKISTKLKSAENGMLFNTEYINNTKEEDKNNKQKNEIKFPTENIKLVGDLKLPKEISQEKFIVYIGKYKFKGFGKATITIKKYSDTNKADLEARINNLSDKVRKDIESKIGKETEKEIRNEIQDKDKKVICFDLYSDMIIPFTDIYDAGEQFLMLAGLKDENLKFNLKRSFINTGKLEGFNIINGVRKVDELIFTKGSVFTYIIEENACDSILEKLTKIEANGLGLRKNEGFGRVRICSERGGK</sequence>